<sequence length="223" mass="24436">MNDQRLEELLPFYVNGTLAESEREQVERWLQAHPDAQAEAQWLRSLQTRVREDVPPVSAEVGLERALRRIRTEGPAPQGVRRAAVQPGLWERLRGALASLVPPSIVRPALAGALALVAVQGLVIVQLMERHEDDSTELRTLRSDAAPLEQGPYLKLNFKADAREADIRMLLVGINGSLAAGPGQLGDYYVRVPAQRLDAITAQLKVNPIVDGVAVVDGLPARQ</sequence>
<dbReference type="Proteomes" id="UP001293718">
    <property type="component" value="Unassembled WGS sequence"/>
</dbReference>
<proteinExistence type="predicted"/>
<evidence type="ECO:0000313" key="1">
    <source>
        <dbReference type="EMBL" id="MDZ5461499.1"/>
    </source>
</evidence>
<evidence type="ECO:0008006" key="3">
    <source>
        <dbReference type="Google" id="ProtNLM"/>
    </source>
</evidence>
<accession>A0ABU5IRI4</accession>
<dbReference type="EMBL" id="JAXOJX010000119">
    <property type="protein sequence ID" value="MDZ5461499.1"/>
    <property type="molecule type" value="Genomic_DNA"/>
</dbReference>
<comment type="caution">
    <text evidence="1">The sequence shown here is derived from an EMBL/GenBank/DDBJ whole genome shotgun (WGS) entry which is preliminary data.</text>
</comment>
<organism evidence="1 2">
    <name type="scientific">Azohydromonas lata</name>
    <dbReference type="NCBI Taxonomy" id="45677"/>
    <lineage>
        <taxon>Bacteria</taxon>
        <taxon>Pseudomonadati</taxon>
        <taxon>Pseudomonadota</taxon>
        <taxon>Betaproteobacteria</taxon>
        <taxon>Burkholderiales</taxon>
        <taxon>Sphaerotilaceae</taxon>
        <taxon>Azohydromonas</taxon>
    </lineage>
</organism>
<gene>
    <name evidence="1" type="ORF">SM757_33470</name>
</gene>
<name>A0ABU5IRI4_9BURK</name>
<protein>
    <recommendedName>
        <fullName evidence="3">Anti-sigma factor</fullName>
    </recommendedName>
</protein>
<reference evidence="1 2" key="1">
    <citation type="submission" date="2023-11" db="EMBL/GenBank/DDBJ databases">
        <title>Draft genome of Azohydromonas lata strain H1 (DSM1123), a polyhydroxyalkanoate producer.</title>
        <authorList>
            <person name="Traversa D."/>
            <person name="D'Addabbo P."/>
            <person name="Pazzani C."/>
            <person name="Manzari C."/>
            <person name="Chiara M."/>
            <person name="Scrascia M."/>
        </authorList>
    </citation>
    <scope>NUCLEOTIDE SEQUENCE [LARGE SCALE GENOMIC DNA]</scope>
    <source>
        <strain evidence="1 2">H1</strain>
    </source>
</reference>
<dbReference type="Gene3D" id="1.10.10.1320">
    <property type="entry name" value="Anti-sigma factor, zinc-finger domain"/>
    <property type="match status" value="1"/>
</dbReference>
<dbReference type="RefSeq" id="WP_322468645.1">
    <property type="nucleotide sequence ID" value="NZ_JAXOJX010000119.1"/>
</dbReference>
<dbReference type="InterPro" id="IPR041916">
    <property type="entry name" value="Anti_sigma_zinc_sf"/>
</dbReference>
<keyword evidence="2" id="KW-1185">Reference proteome</keyword>
<evidence type="ECO:0000313" key="2">
    <source>
        <dbReference type="Proteomes" id="UP001293718"/>
    </source>
</evidence>